<dbReference type="Proteomes" id="UP000239388">
    <property type="component" value="Unassembled WGS sequence"/>
</dbReference>
<dbReference type="AlphaFoldDB" id="A0A2S8F365"/>
<protein>
    <submittedName>
        <fullName evidence="2">Uncharacterized protein</fullName>
    </submittedName>
</protein>
<feature type="region of interest" description="Disordered" evidence="1">
    <location>
        <begin position="16"/>
        <end position="82"/>
    </location>
</feature>
<sequence length="82" mass="8842">MPLKTVAITPALNADGKLKDMSPVNPLPRDSVVNKSLSLKPKPPRSGVPVFRPWKPAQPAKLQPFKPAQPAKIVMQKPQAVG</sequence>
<organism evidence="2 3">
    <name type="scientific">Blastopirellula marina</name>
    <dbReference type="NCBI Taxonomy" id="124"/>
    <lineage>
        <taxon>Bacteria</taxon>
        <taxon>Pseudomonadati</taxon>
        <taxon>Planctomycetota</taxon>
        <taxon>Planctomycetia</taxon>
        <taxon>Pirellulales</taxon>
        <taxon>Pirellulaceae</taxon>
        <taxon>Blastopirellula</taxon>
    </lineage>
</organism>
<evidence type="ECO:0000256" key="1">
    <source>
        <dbReference type="SAM" id="MobiDB-lite"/>
    </source>
</evidence>
<proteinExistence type="predicted"/>
<comment type="caution">
    <text evidence="2">The sequence shown here is derived from an EMBL/GenBank/DDBJ whole genome shotgun (WGS) entry which is preliminary data.</text>
</comment>
<dbReference type="EMBL" id="PUIB01000030">
    <property type="protein sequence ID" value="PQO26557.1"/>
    <property type="molecule type" value="Genomic_DNA"/>
</dbReference>
<gene>
    <name evidence="2" type="ORF">C5Y98_29660</name>
</gene>
<reference evidence="2 3" key="1">
    <citation type="submission" date="2018-02" db="EMBL/GenBank/DDBJ databases">
        <title>Comparative genomes isolates from brazilian mangrove.</title>
        <authorList>
            <person name="Araujo J.E."/>
            <person name="Taketani R.G."/>
            <person name="Silva M.C.P."/>
            <person name="Loureco M.V."/>
            <person name="Andreote F.D."/>
        </authorList>
    </citation>
    <scope>NUCLEOTIDE SEQUENCE [LARGE SCALE GENOMIC DNA]</scope>
    <source>
        <strain evidence="2 3">NAP PRIS-MGV</strain>
    </source>
</reference>
<accession>A0A2S8F365</accession>
<evidence type="ECO:0000313" key="3">
    <source>
        <dbReference type="Proteomes" id="UP000239388"/>
    </source>
</evidence>
<name>A0A2S8F365_9BACT</name>
<evidence type="ECO:0000313" key="2">
    <source>
        <dbReference type="EMBL" id="PQO26557.1"/>
    </source>
</evidence>